<gene>
    <name evidence="1" type="ORF">LTR91_026528</name>
</gene>
<proteinExistence type="predicted"/>
<reference evidence="1" key="1">
    <citation type="submission" date="2023-06" db="EMBL/GenBank/DDBJ databases">
        <title>Black Yeasts Isolated from many extreme environments.</title>
        <authorList>
            <person name="Coleine C."/>
            <person name="Stajich J.E."/>
            <person name="Selbmann L."/>
        </authorList>
    </citation>
    <scope>NUCLEOTIDE SEQUENCE</scope>
    <source>
        <strain evidence="1">CCFEE 5200</strain>
    </source>
</reference>
<evidence type="ECO:0000313" key="2">
    <source>
        <dbReference type="Proteomes" id="UP001175353"/>
    </source>
</evidence>
<dbReference type="Proteomes" id="UP001175353">
    <property type="component" value="Unassembled WGS sequence"/>
</dbReference>
<organism evidence="1 2">
    <name type="scientific">Friedmanniomyces endolithicus</name>
    <dbReference type="NCBI Taxonomy" id="329885"/>
    <lineage>
        <taxon>Eukaryota</taxon>
        <taxon>Fungi</taxon>
        <taxon>Dikarya</taxon>
        <taxon>Ascomycota</taxon>
        <taxon>Pezizomycotina</taxon>
        <taxon>Dothideomycetes</taxon>
        <taxon>Dothideomycetidae</taxon>
        <taxon>Mycosphaerellales</taxon>
        <taxon>Teratosphaeriaceae</taxon>
        <taxon>Friedmanniomyces</taxon>
    </lineage>
</organism>
<evidence type="ECO:0000313" key="1">
    <source>
        <dbReference type="EMBL" id="KAK0949353.1"/>
    </source>
</evidence>
<dbReference type="AlphaFoldDB" id="A0AAN6H304"/>
<comment type="caution">
    <text evidence="1">The sequence shown here is derived from an EMBL/GenBank/DDBJ whole genome shotgun (WGS) entry which is preliminary data.</text>
</comment>
<protein>
    <submittedName>
        <fullName evidence="1">Uncharacterized protein</fullName>
    </submittedName>
</protein>
<keyword evidence="2" id="KW-1185">Reference proteome</keyword>
<accession>A0AAN6H304</accession>
<dbReference type="EMBL" id="JAUJLE010001212">
    <property type="protein sequence ID" value="KAK0949353.1"/>
    <property type="molecule type" value="Genomic_DNA"/>
</dbReference>
<feature type="non-terminal residue" evidence="1">
    <location>
        <position position="172"/>
    </location>
</feature>
<sequence length="172" mass="19113">MARSVDSSRTVQRDFDHLTSDDETYHGTPCDAHAVSTLPLQQWRAIPDSQFNFTKEIVAVGHSASSTKGHALFTSSAPTHLLHSRNTINDSESSRFGTDFVLRQRFLIAQGWPVDMVMGVNIVETSGIFTDEYQIAQPATISQWVALVASRFDSLGVPERLGLMLLCGRYLR</sequence>
<name>A0AAN6H304_9PEZI</name>